<dbReference type="InterPro" id="IPR027417">
    <property type="entry name" value="P-loop_NTPase"/>
</dbReference>
<dbReference type="InterPro" id="IPR017871">
    <property type="entry name" value="ABC_transporter-like_CS"/>
</dbReference>
<dbReference type="SMART" id="SM00382">
    <property type="entry name" value="AAA"/>
    <property type="match status" value="1"/>
</dbReference>
<dbReference type="Pfam" id="PF00005">
    <property type="entry name" value="ABC_tran"/>
    <property type="match status" value="1"/>
</dbReference>
<dbReference type="RefSeq" id="WP_099391702.1">
    <property type="nucleotide sequence ID" value="NZ_PDYF01000010.1"/>
</dbReference>
<dbReference type="GO" id="GO:0005524">
    <property type="term" value="F:ATP binding"/>
    <property type="evidence" value="ECO:0007669"/>
    <property type="project" value="UniProtKB-KW"/>
</dbReference>
<dbReference type="EMBL" id="PDYF01000010">
    <property type="protein sequence ID" value="PHU35406.1"/>
    <property type="molecule type" value="Genomic_DNA"/>
</dbReference>
<sequence length="296" mass="33631">MLIKEQSKGVKMHKLEIIDLTKNYGEVLALNKINATFTDGIYGILGRNGAGKTTLFRTLVGLLKPSNGMVKYYVDEKKVSDREFEKHIGYLPQEFGMYKYYTIQEVMNELCIVRGIPKKNRKDEIDRLLKLVNLSDDRKKKVGALSGGMKRRLGLAQSMIGNPDVLIVDEPTAGVDPEERIRIRQLLSDYAINHIVLISTHIVEDIAHICDSVIILEHGNKKYDGKISNLIEEAKDNLNQVIFKSLSEFQEFAKDNEIISFYRDDQNVRAVVTNDDYENATAIGLEDAYMWAIKGK</sequence>
<gene>
    <name evidence="6" type="ORF">CSX01_05420</name>
</gene>
<protein>
    <submittedName>
        <fullName evidence="6">ABC transporter ATP-binding protein</fullName>
    </submittedName>
</protein>
<evidence type="ECO:0000259" key="5">
    <source>
        <dbReference type="PROSITE" id="PS50893"/>
    </source>
</evidence>
<dbReference type="InterPro" id="IPR003439">
    <property type="entry name" value="ABC_transporter-like_ATP-bd"/>
</dbReference>
<organism evidence="6 7">
    <name type="scientific">Pseudobutyrivibrio ruminis</name>
    <dbReference type="NCBI Taxonomy" id="46206"/>
    <lineage>
        <taxon>Bacteria</taxon>
        <taxon>Bacillati</taxon>
        <taxon>Bacillota</taxon>
        <taxon>Clostridia</taxon>
        <taxon>Lachnospirales</taxon>
        <taxon>Lachnospiraceae</taxon>
        <taxon>Pseudobutyrivibrio</taxon>
    </lineage>
</organism>
<keyword evidence="2" id="KW-0813">Transport</keyword>
<comment type="similarity">
    <text evidence="1">Belongs to the ABC transporter superfamily.</text>
</comment>
<evidence type="ECO:0000256" key="3">
    <source>
        <dbReference type="ARBA" id="ARBA00022741"/>
    </source>
</evidence>
<evidence type="ECO:0000256" key="4">
    <source>
        <dbReference type="ARBA" id="ARBA00022840"/>
    </source>
</evidence>
<evidence type="ECO:0000256" key="2">
    <source>
        <dbReference type="ARBA" id="ARBA00022448"/>
    </source>
</evidence>
<evidence type="ECO:0000256" key="1">
    <source>
        <dbReference type="ARBA" id="ARBA00005417"/>
    </source>
</evidence>
<dbReference type="AlphaFoldDB" id="A0A2G3DWK2"/>
<dbReference type="PANTHER" id="PTHR43335:SF2">
    <property type="entry name" value="ABC TRANSPORTER, ATP-BINDING PROTEIN"/>
    <property type="match status" value="1"/>
</dbReference>
<name>A0A2G3DWK2_9FIRM</name>
<dbReference type="PROSITE" id="PS00211">
    <property type="entry name" value="ABC_TRANSPORTER_1"/>
    <property type="match status" value="1"/>
</dbReference>
<evidence type="ECO:0000313" key="7">
    <source>
        <dbReference type="Proteomes" id="UP000225889"/>
    </source>
</evidence>
<reference evidence="6 7" key="2">
    <citation type="submission" date="2017-10" db="EMBL/GenBank/DDBJ databases">
        <authorList>
            <person name="Banno H."/>
            <person name="Chua N.-H."/>
        </authorList>
    </citation>
    <scope>NUCLEOTIDE SEQUENCE [LARGE SCALE GENOMIC DNA]</scope>
    <source>
        <strain evidence="6 7">JK626</strain>
    </source>
</reference>
<dbReference type="InterPro" id="IPR003593">
    <property type="entry name" value="AAA+_ATPase"/>
</dbReference>
<dbReference type="Proteomes" id="UP000225889">
    <property type="component" value="Unassembled WGS sequence"/>
</dbReference>
<proteinExistence type="inferred from homology"/>
<dbReference type="PROSITE" id="PS50893">
    <property type="entry name" value="ABC_TRANSPORTER_2"/>
    <property type="match status" value="1"/>
</dbReference>
<keyword evidence="4 6" id="KW-0067">ATP-binding</keyword>
<feature type="domain" description="ABC transporter" evidence="5">
    <location>
        <begin position="15"/>
        <end position="243"/>
    </location>
</feature>
<comment type="caution">
    <text evidence="6">The sequence shown here is derived from an EMBL/GenBank/DDBJ whole genome shotgun (WGS) entry which is preliminary data.</text>
</comment>
<keyword evidence="3" id="KW-0547">Nucleotide-binding</keyword>
<reference evidence="6 7" key="1">
    <citation type="submission" date="2017-10" db="EMBL/GenBank/DDBJ databases">
        <title>Resolving the taxonomy of Roseburia spp., Eubacterium rectale and Agathobacter spp. through phylogenomic analysis.</title>
        <authorList>
            <person name="Sheridan P.O."/>
            <person name="Walker A.W."/>
            <person name="Duncan S.H."/>
            <person name="Scott K.P."/>
            <person name="Toole P.W.O."/>
            <person name="Luis P."/>
            <person name="Flint H.J."/>
        </authorList>
    </citation>
    <scope>NUCLEOTIDE SEQUENCE [LARGE SCALE GENOMIC DNA]</scope>
    <source>
        <strain evidence="6 7">JK626</strain>
    </source>
</reference>
<dbReference type="Gene3D" id="3.40.50.300">
    <property type="entry name" value="P-loop containing nucleotide triphosphate hydrolases"/>
    <property type="match status" value="1"/>
</dbReference>
<dbReference type="SUPFAM" id="SSF52540">
    <property type="entry name" value="P-loop containing nucleoside triphosphate hydrolases"/>
    <property type="match status" value="1"/>
</dbReference>
<accession>A0A2G3DWK2</accession>
<evidence type="ECO:0000313" key="6">
    <source>
        <dbReference type="EMBL" id="PHU35406.1"/>
    </source>
</evidence>
<dbReference type="PANTHER" id="PTHR43335">
    <property type="entry name" value="ABC TRANSPORTER, ATP-BINDING PROTEIN"/>
    <property type="match status" value="1"/>
</dbReference>
<dbReference type="GO" id="GO:0016887">
    <property type="term" value="F:ATP hydrolysis activity"/>
    <property type="evidence" value="ECO:0007669"/>
    <property type="project" value="InterPro"/>
</dbReference>